<keyword evidence="4 9" id="KW-0997">Cell inner membrane</keyword>
<comment type="similarity">
    <text evidence="8 9">Belongs to the TRAP transporter small permease family.</text>
</comment>
<feature type="transmembrane region" description="Helical" evidence="9">
    <location>
        <begin position="84"/>
        <end position="108"/>
    </location>
</feature>
<keyword evidence="3" id="KW-1003">Cell membrane</keyword>
<dbReference type="GO" id="GO:0015740">
    <property type="term" value="P:C4-dicarboxylate transport"/>
    <property type="evidence" value="ECO:0007669"/>
    <property type="project" value="TreeGrafter"/>
</dbReference>
<dbReference type="Proteomes" id="UP001164472">
    <property type="component" value="Chromosome"/>
</dbReference>
<evidence type="ECO:0000313" key="12">
    <source>
        <dbReference type="Proteomes" id="UP001164472"/>
    </source>
</evidence>
<keyword evidence="12" id="KW-1185">Reference proteome</keyword>
<keyword evidence="5 9" id="KW-0812">Transmembrane</keyword>
<dbReference type="InterPro" id="IPR007387">
    <property type="entry name" value="TRAP_DctQ"/>
</dbReference>
<keyword evidence="6 9" id="KW-1133">Transmembrane helix</keyword>
<dbReference type="AlphaFoldDB" id="A0A9E8HIE6"/>
<evidence type="ECO:0000256" key="8">
    <source>
        <dbReference type="ARBA" id="ARBA00038436"/>
    </source>
</evidence>
<proteinExistence type="inferred from homology"/>
<dbReference type="KEGG" id="asem:NNL22_01125"/>
<evidence type="ECO:0000256" key="9">
    <source>
        <dbReference type="RuleBase" id="RU369079"/>
    </source>
</evidence>
<feature type="transmembrane region" description="Helical" evidence="9">
    <location>
        <begin position="45"/>
        <end position="63"/>
    </location>
</feature>
<feature type="transmembrane region" description="Helical" evidence="9">
    <location>
        <begin position="12"/>
        <end position="33"/>
    </location>
</feature>
<comment type="subunit">
    <text evidence="9">The complex comprises the extracytoplasmic solute receptor protein and the two transmembrane proteins.</text>
</comment>
<dbReference type="InterPro" id="IPR055348">
    <property type="entry name" value="DctQ"/>
</dbReference>
<keyword evidence="7 9" id="KW-0472">Membrane</keyword>
<evidence type="ECO:0000256" key="1">
    <source>
        <dbReference type="ARBA" id="ARBA00004429"/>
    </source>
</evidence>
<feature type="domain" description="Tripartite ATP-independent periplasmic transporters DctQ component" evidence="10">
    <location>
        <begin position="21"/>
        <end position="151"/>
    </location>
</feature>
<organism evidence="11 12">
    <name type="scientific">Alkalimarinus sediminis</name>
    <dbReference type="NCBI Taxonomy" id="1632866"/>
    <lineage>
        <taxon>Bacteria</taxon>
        <taxon>Pseudomonadati</taxon>
        <taxon>Pseudomonadota</taxon>
        <taxon>Gammaproteobacteria</taxon>
        <taxon>Alteromonadales</taxon>
        <taxon>Alteromonadaceae</taxon>
        <taxon>Alkalimarinus</taxon>
    </lineage>
</organism>
<evidence type="ECO:0000256" key="4">
    <source>
        <dbReference type="ARBA" id="ARBA00022519"/>
    </source>
</evidence>
<dbReference type="EMBL" id="CP101527">
    <property type="protein sequence ID" value="UZW75240.1"/>
    <property type="molecule type" value="Genomic_DNA"/>
</dbReference>
<dbReference type="Pfam" id="PF04290">
    <property type="entry name" value="DctQ"/>
    <property type="match status" value="1"/>
</dbReference>
<feature type="transmembrane region" description="Helical" evidence="9">
    <location>
        <begin position="128"/>
        <end position="148"/>
    </location>
</feature>
<dbReference type="GO" id="GO:0022857">
    <property type="term" value="F:transmembrane transporter activity"/>
    <property type="evidence" value="ECO:0007669"/>
    <property type="project" value="UniProtKB-UniRule"/>
</dbReference>
<comment type="subcellular location">
    <subcellularLocation>
        <location evidence="1 9">Cell inner membrane</location>
        <topology evidence="1 9">Multi-pass membrane protein</topology>
    </subcellularLocation>
</comment>
<dbReference type="PANTHER" id="PTHR35011">
    <property type="entry name" value="2,3-DIKETO-L-GULONATE TRAP TRANSPORTER SMALL PERMEASE PROTEIN YIAM"/>
    <property type="match status" value="1"/>
</dbReference>
<sequence length="199" mass="22269">MFGKLISRAEESILCLLLAGMTLLVFVEVIMRFGFNSGILWAEEVTLYIAAWFVLFGASYGIKVGAHIGVDAFLKLLPGKPRKFVAILSVLLCCVYCGLFLYGGWVYLSKMKMIGIEMEDLPIQKWQAMSILFIGFVLLTIRLLQLLWSIITGKQEGFHIVDEAQESMHIARELEEMQAKEAQKSTLNNTNNKPNGGAL</sequence>
<reference evidence="11" key="1">
    <citation type="submission" date="2022-07" db="EMBL/GenBank/DDBJ databases">
        <title>Alkalimarinus sp. nov., isolated from gut of a Alitta virens.</title>
        <authorList>
            <person name="Yang A.I."/>
            <person name="Shin N.-R."/>
        </authorList>
    </citation>
    <scope>NUCLEOTIDE SEQUENCE</scope>
    <source>
        <strain evidence="11">FA028</strain>
    </source>
</reference>
<protein>
    <recommendedName>
        <fullName evidence="9">TRAP transporter small permease protein</fullName>
    </recommendedName>
</protein>
<evidence type="ECO:0000256" key="6">
    <source>
        <dbReference type="ARBA" id="ARBA00022989"/>
    </source>
</evidence>
<comment type="function">
    <text evidence="9">Part of the tripartite ATP-independent periplasmic (TRAP) transport system.</text>
</comment>
<evidence type="ECO:0000256" key="7">
    <source>
        <dbReference type="ARBA" id="ARBA00023136"/>
    </source>
</evidence>
<dbReference type="PANTHER" id="PTHR35011:SF2">
    <property type="entry name" value="2,3-DIKETO-L-GULONATE TRAP TRANSPORTER SMALL PERMEASE PROTEIN YIAM"/>
    <property type="match status" value="1"/>
</dbReference>
<evidence type="ECO:0000256" key="2">
    <source>
        <dbReference type="ARBA" id="ARBA00022448"/>
    </source>
</evidence>
<name>A0A9E8HIE6_9ALTE</name>
<dbReference type="RefSeq" id="WP_251810937.1">
    <property type="nucleotide sequence ID" value="NZ_CP101527.1"/>
</dbReference>
<dbReference type="GO" id="GO:0005886">
    <property type="term" value="C:plasma membrane"/>
    <property type="evidence" value="ECO:0007669"/>
    <property type="project" value="UniProtKB-SubCell"/>
</dbReference>
<accession>A0A9E8HIE6</accession>
<evidence type="ECO:0000313" key="11">
    <source>
        <dbReference type="EMBL" id="UZW75240.1"/>
    </source>
</evidence>
<keyword evidence="2 9" id="KW-0813">Transport</keyword>
<evidence type="ECO:0000259" key="10">
    <source>
        <dbReference type="Pfam" id="PF04290"/>
    </source>
</evidence>
<gene>
    <name evidence="11" type="ORF">NNL22_01125</name>
</gene>
<evidence type="ECO:0000256" key="3">
    <source>
        <dbReference type="ARBA" id="ARBA00022475"/>
    </source>
</evidence>
<evidence type="ECO:0000256" key="5">
    <source>
        <dbReference type="ARBA" id="ARBA00022692"/>
    </source>
</evidence>